<proteinExistence type="predicted"/>
<protein>
    <recommendedName>
        <fullName evidence="3">DUF3011 domain-containing protein</fullName>
    </recommendedName>
</protein>
<sequence length="247" mass="27179">MGKALVKWFAVVAAPMYSVAIWGGLLPSTASAQSLGYDSEVVTCESRDMGWVHCDIDVSNGVDLIRQLSSNSCIRGSEWGTDRSGVWVTLGCRAEFRARGAETDAVPSAEGRKRLVRRVVRCESNGRPQSCPVRLDGAPVRLLRQLSVLPCREGQGWGYKRNEVWTTRGCQGDFEVADEQGRFVDMPRRLTCESKSKKRRFCGASISTSATLSNQLSSTPCEEGSTWGWNRNGIWVDGGCRAEFSVN</sequence>
<dbReference type="AlphaFoldDB" id="A0A1W1GUC1"/>
<name>A0A1W1GUC1_9GAMM</name>
<accession>A0A1W1GUC1</accession>
<evidence type="ECO:0000313" key="2">
    <source>
        <dbReference type="Proteomes" id="UP000191133"/>
    </source>
</evidence>
<organism evidence="1 2">
    <name type="scientific">Stenotrophomonas indicatrix</name>
    <dbReference type="NCBI Taxonomy" id="2045451"/>
    <lineage>
        <taxon>Bacteria</taxon>
        <taxon>Pseudomonadati</taxon>
        <taxon>Pseudomonadota</taxon>
        <taxon>Gammaproteobacteria</taxon>
        <taxon>Lysobacterales</taxon>
        <taxon>Lysobacteraceae</taxon>
        <taxon>Stenotrophomonas</taxon>
    </lineage>
</organism>
<dbReference type="Proteomes" id="UP000191133">
    <property type="component" value="Unassembled WGS sequence"/>
</dbReference>
<dbReference type="EMBL" id="FWEU01000001">
    <property type="protein sequence ID" value="SLM22854.1"/>
    <property type="molecule type" value="Genomic_DNA"/>
</dbReference>
<dbReference type="Pfam" id="PF11218">
    <property type="entry name" value="DUF3011"/>
    <property type="match status" value="1"/>
</dbReference>
<gene>
    <name evidence="1" type="ORF">SAMN04488690_0528</name>
</gene>
<reference evidence="2" key="1">
    <citation type="submission" date="2016-10" db="EMBL/GenBank/DDBJ databases">
        <authorList>
            <person name="Varghese N."/>
        </authorList>
    </citation>
    <scope>NUCLEOTIDE SEQUENCE [LARGE SCALE GENOMIC DNA]</scope>
    <source>
        <strain evidence="2">92MFCol6.1</strain>
    </source>
</reference>
<dbReference type="InterPro" id="IPR021381">
    <property type="entry name" value="DUF3011"/>
</dbReference>
<evidence type="ECO:0008006" key="3">
    <source>
        <dbReference type="Google" id="ProtNLM"/>
    </source>
</evidence>
<evidence type="ECO:0000313" key="1">
    <source>
        <dbReference type="EMBL" id="SLM22854.1"/>
    </source>
</evidence>